<evidence type="ECO:0000256" key="3">
    <source>
        <dbReference type="SAM" id="MobiDB-lite"/>
    </source>
</evidence>
<dbReference type="InterPro" id="IPR015915">
    <property type="entry name" value="Kelch-typ_b-propeller"/>
</dbReference>
<feature type="transmembrane region" description="Helical" evidence="4">
    <location>
        <begin position="516"/>
        <end position="539"/>
    </location>
</feature>
<protein>
    <recommendedName>
        <fullName evidence="6">Mid2 domain-containing protein</fullName>
    </recommendedName>
</protein>
<keyword evidence="2" id="KW-0408">Iron</keyword>
<dbReference type="PANTHER" id="PTHR47435">
    <property type="entry name" value="KELCH REPEAT PROTEIN (AFU_ORTHOLOGUE AFUA_5G12780)"/>
    <property type="match status" value="1"/>
</dbReference>
<feature type="region of interest" description="Disordered" evidence="3">
    <location>
        <begin position="666"/>
        <end position="686"/>
    </location>
</feature>
<keyword evidence="5" id="KW-0732">Signal</keyword>
<dbReference type="Proteomes" id="UP001375240">
    <property type="component" value="Unassembled WGS sequence"/>
</dbReference>
<evidence type="ECO:0000259" key="6">
    <source>
        <dbReference type="Pfam" id="PF04478"/>
    </source>
</evidence>
<evidence type="ECO:0000313" key="8">
    <source>
        <dbReference type="Proteomes" id="UP001375240"/>
    </source>
</evidence>
<dbReference type="Gene3D" id="2.120.10.80">
    <property type="entry name" value="Kelch-type beta propeller"/>
    <property type="match status" value="2"/>
</dbReference>
<feature type="signal peptide" evidence="5">
    <location>
        <begin position="1"/>
        <end position="29"/>
    </location>
</feature>
<gene>
    <name evidence="7" type="ORF">TWF696_009449</name>
</gene>
<organism evidence="7 8">
    <name type="scientific">Orbilia brochopaga</name>
    <dbReference type="NCBI Taxonomy" id="3140254"/>
    <lineage>
        <taxon>Eukaryota</taxon>
        <taxon>Fungi</taxon>
        <taxon>Dikarya</taxon>
        <taxon>Ascomycota</taxon>
        <taxon>Pezizomycotina</taxon>
        <taxon>Orbiliomycetes</taxon>
        <taxon>Orbiliales</taxon>
        <taxon>Orbiliaceae</taxon>
        <taxon>Orbilia</taxon>
    </lineage>
</organism>
<evidence type="ECO:0000313" key="7">
    <source>
        <dbReference type="EMBL" id="KAK6338638.1"/>
    </source>
</evidence>
<evidence type="ECO:0000256" key="2">
    <source>
        <dbReference type="ARBA" id="ARBA00023004"/>
    </source>
</evidence>
<dbReference type="SUPFAM" id="SSF117281">
    <property type="entry name" value="Kelch motif"/>
    <property type="match status" value="1"/>
</dbReference>
<keyword evidence="8" id="KW-1185">Reference proteome</keyword>
<evidence type="ECO:0000256" key="4">
    <source>
        <dbReference type="SAM" id="Phobius"/>
    </source>
</evidence>
<dbReference type="PANTHER" id="PTHR47435:SF4">
    <property type="entry name" value="KELCH REPEAT PROTEIN (AFU_ORTHOLOGUE AFUA_5G12780)"/>
    <property type="match status" value="1"/>
</dbReference>
<feature type="region of interest" description="Disordered" evidence="3">
    <location>
        <begin position="711"/>
        <end position="740"/>
    </location>
</feature>
<feature type="chain" id="PRO_5043440786" description="Mid2 domain-containing protein" evidence="5">
    <location>
        <begin position="30"/>
        <end position="740"/>
    </location>
</feature>
<feature type="compositionally biased region" description="Polar residues" evidence="3">
    <location>
        <begin position="598"/>
        <end position="621"/>
    </location>
</feature>
<evidence type="ECO:0000256" key="1">
    <source>
        <dbReference type="ARBA" id="ARBA00022737"/>
    </source>
</evidence>
<name>A0AAV9UBE7_9PEZI</name>
<feature type="region of interest" description="Disordered" evidence="3">
    <location>
        <begin position="593"/>
        <end position="635"/>
    </location>
</feature>
<dbReference type="GO" id="GO:0019760">
    <property type="term" value="P:glucosinolate metabolic process"/>
    <property type="evidence" value="ECO:0007669"/>
    <property type="project" value="UniProtKB-ARBA"/>
</dbReference>
<keyword evidence="4" id="KW-0812">Transmembrane</keyword>
<feature type="region of interest" description="Disordered" evidence="3">
    <location>
        <begin position="485"/>
        <end position="510"/>
    </location>
</feature>
<keyword evidence="4" id="KW-1133">Transmembrane helix</keyword>
<accession>A0AAV9UBE7</accession>
<keyword evidence="4" id="KW-0472">Membrane</keyword>
<feature type="domain" description="Mid2" evidence="6">
    <location>
        <begin position="480"/>
        <end position="545"/>
    </location>
</feature>
<keyword evidence="1" id="KW-0677">Repeat</keyword>
<dbReference type="EMBL" id="JAVHNQ010000009">
    <property type="protein sequence ID" value="KAK6338638.1"/>
    <property type="molecule type" value="Genomic_DNA"/>
</dbReference>
<dbReference type="AlphaFoldDB" id="A0AAV9UBE7"/>
<evidence type="ECO:0000256" key="5">
    <source>
        <dbReference type="SAM" id="SignalP"/>
    </source>
</evidence>
<comment type="caution">
    <text evidence="7">The sequence shown here is derived from an EMBL/GenBank/DDBJ whole genome shotgun (WGS) entry which is preliminary data.</text>
</comment>
<reference evidence="7 8" key="1">
    <citation type="submission" date="2019-10" db="EMBL/GenBank/DDBJ databases">
        <authorList>
            <person name="Palmer J.M."/>
        </authorList>
    </citation>
    <scope>NUCLEOTIDE SEQUENCE [LARGE SCALE GENOMIC DNA]</scope>
    <source>
        <strain evidence="7 8">TWF696</strain>
    </source>
</reference>
<dbReference type="Pfam" id="PF04478">
    <property type="entry name" value="Mid2"/>
    <property type="match status" value="1"/>
</dbReference>
<proteinExistence type="predicted"/>
<dbReference type="InterPro" id="IPR007567">
    <property type="entry name" value="Mid2_dom"/>
</dbReference>
<sequence>MLELARFRSCLPTCLYALAITAGLVDAQARVVPTNFDPLLQFCRRFSHQTAVIDNRLYIDGGYLQIKSLNPSDGPDASNYSNPNILYHDLSTTFRNGTDLGMPPLQANLKPKPANVPIVAGGALWADATNKKMYLYGGKFTNAQPVPFDLWVYDALYDSWDVVNQTGVATGNGNGNGNGFNVARIYNGASTVVERLGMGYYLGGWVGPDSQYGYEGDEFAVASLLSYDMVGNVWKNDTIPNGVPRAEGVMLYVPISDNGMLVAFGGVQVPGPDQTLNGTISRLSGLSTAPNITGIPMSEISLYDIASSKWYTQTATGEVPPSRRLFCAGVGTGNVRGPDGRMRQVHNIYLYGGAAAPDADPPGPGYDDVYVLSLPDFVWSKHWPSTNVNSNPHHSLSCNVIKNSQMLIIGGAFPLPQSQCDVADQAGTHNLNLSGTDPENTIWRAFSVNMTKYDVPNDIVESIRANETSTVRAYDHPDLTTLLARTPPTATRTPTRAVTTGGSRPSSGLSSRDRTIIIAVVVPVSVLIIAFAVFCAMRYRRHDRTDKMSTVDAPPPVMPPPAMVNEHDLYSNRTDAATTSAVFSETKLSPSAAAPEVTQVSQDTFSIRSGGNTPQPPQSGFGSPHILDASVPPTSQAPIAPAAPVAYIRNAVTGGLTPVYDEASANTANGGMSSPGRTVPSTRTTTFSEDLDPFSSAVSRIRTASEVHADSIVPPASPPIGNGRGPARTQSGLHELPGNY</sequence>